<keyword evidence="3" id="KW-0378">Hydrolase</keyword>
<dbReference type="InterPro" id="IPR051453">
    <property type="entry name" value="MBL_Glyoxalase_II"/>
</dbReference>
<keyword evidence="7" id="KW-1185">Reference proteome</keyword>
<dbReference type="InterPro" id="IPR036866">
    <property type="entry name" value="RibonucZ/Hydroxyglut_hydro"/>
</dbReference>
<feature type="domain" description="Metallo-beta-lactamase" evidence="5">
    <location>
        <begin position="12"/>
        <end position="190"/>
    </location>
</feature>
<dbReference type="HOGENOM" id="CLU_030571_5_4_9"/>
<organism evidence="6 7">
    <name type="scientific">Syntrophothermus lipocalidus (strain DSM 12680 / TGB-C1)</name>
    <dbReference type="NCBI Taxonomy" id="643648"/>
    <lineage>
        <taxon>Bacteria</taxon>
        <taxon>Bacillati</taxon>
        <taxon>Bacillota</taxon>
        <taxon>Clostridia</taxon>
        <taxon>Eubacteriales</taxon>
        <taxon>Syntrophomonadaceae</taxon>
        <taxon>Syntrophothermus</taxon>
    </lineage>
</organism>
<dbReference type="Gene3D" id="3.60.15.10">
    <property type="entry name" value="Ribonuclease Z/Hydroxyacylglutathione hydrolase-like"/>
    <property type="match status" value="1"/>
</dbReference>
<dbReference type="SMART" id="SM00849">
    <property type="entry name" value="Lactamase_B"/>
    <property type="match status" value="1"/>
</dbReference>
<dbReference type="GO" id="GO:0046872">
    <property type="term" value="F:metal ion binding"/>
    <property type="evidence" value="ECO:0007669"/>
    <property type="project" value="UniProtKB-KW"/>
</dbReference>
<dbReference type="EMBL" id="CP002048">
    <property type="protein sequence ID" value="ADI01550.1"/>
    <property type="molecule type" value="Genomic_DNA"/>
</dbReference>
<evidence type="ECO:0000256" key="3">
    <source>
        <dbReference type="ARBA" id="ARBA00022801"/>
    </source>
</evidence>
<dbReference type="CDD" id="cd06262">
    <property type="entry name" value="metallo-hydrolase-like_MBL-fold"/>
    <property type="match status" value="1"/>
</dbReference>
<dbReference type="STRING" id="643648.Slip_0770"/>
<accession>D7CLG5</accession>
<dbReference type="Pfam" id="PF00753">
    <property type="entry name" value="Lactamase_B"/>
    <property type="match status" value="1"/>
</dbReference>
<dbReference type="OrthoDB" id="9802248at2"/>
<dbReference type="eggNOG" id="COG0491">
    <property type="taxonomic scope" value="Bacteria"/>
</dbReference>
<evidence type="ECO:0000256" key="2">
    <source>
        <dbReference type="ARBA" id="ARBA00022723"/>
    </source>
</evidence>
<dbReference type="PANTHER" id="PTHR46233">
    <property type="entry name" value="HYDROXYACYLGLUTATHIONE HYDROLASE GLOC"/>
    <property type="match status" value="1"/>
</dbReference>
<evidence type="ECO:0000256" key="4">
    <source>
        <dbReference type="ARBA" id="ARBA00022833"/>
    </source>
</evidence>
<dbReference type="PANTHER" id="PTHR46233:SF3">
    <property type="entry name" value="HYDROXYACYLGLUTATHIONE HYDROLASE GLOC"/>
    <property type="match status" value="1"/>
</dbReference>
<reference evidence="7" key="1">
    <citation type="journal article" date="2010" name="Stand. Genomic Sci.">
        <title>Complete genome sequence of Syntrophothermus lipocalidus type strain (TGB-C1T).</title>
        <authorList>
            <consortium name="US DOE Joint Genome Institute (JGI-PGF)"/>
            <person name="Djao O."/>
            <person name="Zhang X."/>
            <person name="Lucas S."/>
            <person name="Lapidus A."/>
            <person name="Glavina Del Rio T."/>
            <person name="Nolan M."/>
            <person name="Tice H."/>
            <person name="Cheng J."/>
            <person name="Han C."/>
            <person name="Tapia R."/>
            <person name="Goodwin L."/>
            <person name="Pitluck S."/>
            <person name="Liolios K."/>
            <person name="Ivanova N."/>
            <person name="Mavromatis K."/>
            <person name="Mikhailova N."/>
            <person name="Ovchinnikova G."/>
            <person name="Pati A."/>
            <person name="Brambilla E."/>
            <person name="Chen A."/>
            <person name="Palaniappan K."/>
            <person name="Land M."/>
            <person name="Hauser L."/>
            <person name="Chang Y."/>
            <person name="Jeffries C."/>
            <person name="Rohde M."/>
            <person name="Sikorski J."/>
            <person name="Spring S."/>
            <person name="Goker M."/>
            <person name="Detter J."/>
            <person name="Woyke T."/>
            <person name="Bristow J."/>
            <person name="Eisen J."/>
            <person name="Markowitz V."/>
            <person name="Hugenholtz P."/>
            <person name="Kyrpides N."/>
            <person name="Klenk H."/>
        </authorList>
    </citation>
    <scope>NUCLEOTIDE SEQUENCE [LARGE SCALE GENOMIC DNA]</scope>
    <source>
        <strain evidence="7">DSM 12680 / TGB-C1</strain>
    </source>
</reference>
<keyword evidence="4" id="KW-0862">Zinc</keyword>
<dbReference type="Proteomes" id="UP000000378">
    <property type="component" value="Chromosome"/>
</dbReference>
<dbReference type="RefSeq" id="WP_013174952.1">
    <property type="nucleotide sequence ID" value="NC_014220.1"/>
</dbReference>
<dbReference type="GO" id="GO:0016787">
    <property type="term" value="F:hydrolase activity"/>
    <property type="evidence" value="ECO:0007669"/>
    <property type="project" value="UniProtKB-KW"/>
</dbReference>
<keyword evidence="2" id="KW-0479">Metal-binding</keyword>
<comment type="cofactor">
    <cofactor evidence="1">
        <name>Zn(2+)</name>
        <dbReference type="ChEBI" id="CHEBI:29105"/>
    </cofactor>
</comment>
<protein>
    <submittedName>
        <fullName evidence="6">Beta-lactamase-like protein</fullName>
    </submittedName>
</protein>
<dbReference type="SUPFAM" id="SSF56281">
    <property type="entry name" value="Metallo-hydrolase/oxidoreductase"/>
    <property type="match status" value="1"/>
</dbReference>
<gene>
    <name evidence="6" type="ordered locus">Slip_0770</name>
</gene>
<evidence type="ECO:0000259" key="5">
    <source>
        <dbReference type="SMART" id="SM00849"/>
    </source>
</evidence>
<sequence>MILKWLEVGSIGANCYIIGCEETREGAVIDPGGNGPSIVQVIESLKLKIKYIINTHGHIDHIGANRQVKEATGAEILIHEEDAGMLTNPVSNFSMFMGRNITSPPADRFIKDGDIIKIGNTIELEVIHTPGHTRGGVCLKTGDIIFAGDTLFAGSIGRTDFPGGSFKTLIESINNKIMCYEDHVKVYPGHGPATTVGFERKHNPFL</sequence>
<reference evidence="6 7" key="2">
    <citation type="journal article" date="2010" name="Stand. Genomic Sci.">
        <title>Complete genome sequence of Syntrophothermus lipocalidus type strain (TGB-C1).</title>
        <authorList>
            <person name="Djao O.D."/>
            <person name="Zhang X."/>
            <person name="Lucas S."/>
            <person name="Lapidus A."/>
            <person name="Del Rio T.G."/>
            <person name="Nolan M."/>
            <person name="Tice H."/>
            <person name="Cheng J.F."/>
            <person name="Han C."/>
            <person name="Tapia R."/>
            <person name="Goodwin L."/>
            <person name="Pitluck S."/>
            <person name="Liolios K."/>
            <person name="Ivanova N."/>
            <person name="Mavromatis K."/>
            <person name="Mikhailova N."/>
            <person name="Ovchinnikova G."/>
            <person name="Pati A."/>
            <person name="Brambilla E."/>
            <person name="Chen A."/>
            <person name="Palaniappan K."/>
            <person name="Land M."/>
            <person name="Hauser L."/>
            <person name="Chang Y.J."/>
            <person name="Jeffries C.D."/>
            <person name="Rohde M."/>
            <person name="Sikorski J."/>
            <person name="Spring S."/>
            <person name="Goker M."/>
            <person name="Detter J.C."/>
            <person name="Woyke T."/>
            <person name="Bristow J."/>
            <person name="Eisen J.A."/>
            <person name="Markowitz V."/>
            <person name="Hugenholtz P."/>
            <person name="Kyrpides N.C."/>
            <person name="Klenk H.P."/>
        </authorList>
    </citation>
    <scope>NUCLEOTIDE SEQUENCE [LARGE SCALE GENOMIC DNA]</scope>
    <source>
        <strain evidence="7">DSM 12680 / TGB-C1</strain>
    </source>
</reference>
<dbReference type="KEGG" id="slp:Slip_0770"/>
<evidence type="ECO:0000256" key="1">
    <source>
        <dbReference type="ARBA" id="ARBA00001947"/>
    </source>
</evidence>
<evidence type="ECO:0000313" key="7">
    <source>
        <dbReference type="Proteomes" id="UP000000378"/>
    </source>
</evidence>
<dbReference type="AlphaFoldDB" id="D7CLG5"/>
<name>D7CLG5_SYNLT</name>
<evidence type="ECO:0000313" key="6">
    <source>
        <dbReference type="EMBL" id="ADI01550.1"/>
    </source>
</evidence>
<proteinExistence type="predicted"/>
<dbReference type="InterPro" id="IPR001279">
    <property type="entry name" value="Metallo-B-lactamas"/>
</dbReference>